<protein>
    <recommendedName>
        <fullName evidence="1">PpiC domain-containing protein</fullName>
    </recommendedName>
</protein>
<feature type="domain" description="PpiC" evidence="1">
    <location>
        <begin position="158"/>
        <end position="247"/>
    </location>
</feature>
<dbReference type="PANTHER" id="PTHR47245:SF2">
    <property type="entry name" value="PEPTIDYL-PROLYL CIS-TRANS ISOMERASE HP_0175-RELATED"/>
    <property type="match status" value="1"/>
</dbReference>
<dbReference type="InterPro" id="IPR023058">
    <property type="entry name" value="PPIase_PpiC_CS"/>
</dbReference>
<feature type="non-terminal residue" evidence="2">
    <location>
        <position position="1"/>
    </location>
</feature>
<evidence type="ECO:0000259" key="1">
    <source>
        <dbReference type="PROSITE" id="PS50198"/>
    </source>
</evidence>
<dbReference type="InterPro" id="IPR000297">
    <property type="entry name" value="PPIase_PpiC"/>
</dbReference>
<accession>X0YPP8</accession>
<dbReference type="EMBL" id="BARS01043346">
    <property type="protein sequence ID" value="GAG38686.1"/>
    <property type="molecule type" value="Genomic_DNA"/>
</dbReference>
<proteinExistence type="predicted"/>
<dbReference type="SUPFAM" id="SSF54534">
    <property type="entry name" value="FKBP-like"/>
    <property type="match status" value="1"/>
</dbReference>
<name>X0YPP8_9ZZZZ</name>
<organism evidence="2">
    <name type="scientific">marine sediment metagenome</name>
    <dbReference type="NCBI Taxonomy" id="412755"/>
    <lineage>
        <taxon>unclassified sequences</taxon>
        <taxon>metagenomes</taxon>
        <taxon>ecological metagenomes</taxon>
    </lineage>
</organism>
<dbReference type="GO" id="GO:0003755">
    <property type="term" value="F:peptidyl-prolyl cis-trans isomerase activity"/>
    <property type="evidence" value="ECO:0007669"/>
    <property type="project" value="InterPro"/>
</dbReference>
<sequence>ENAYNEWLNNLKEQAQIQIAFNLDEISEESLSSKLPETVLVSFREGEITLEEFNKAWGDPDNKNKYKTKEKLLENMLKERILVQRAQEIGLEEDENVSSQIKATIEQIRKEREEKIKISTQQPLIDAATKVEIYDKVKLSEEEIEEYYKENKEDFIKDEEYHLRHILVETQEEAEAVLEKISSGADFAELAKERSLGPSGEKGGDLGFITRGMTVKPFEDVAFSLKPGEISEMVKTEFGYHIIKLEEISP</sequence>
<feature type="non-terminal residue" evidence="2">
    <location>
        <position position="250"/>
    </location>
</feature>
<reference evidence="2" key="1">
    <citation type="journal article" date="2014" name="Front. Microbiol.">
        <title>High frequency of phylogenetically diverse reductive dehalogenase-homologous genes in deep subseafloor sedimentary metagenomes.</title>
        <authorList>
            <person name="Kawai M."/>
            <person name="Futagami T."/>
            <person name="Toyoda A."/>
            <person name="Takaki Y."/>
            <person name="Nishi S."/>
            <person name="Hori S."/>
            <person name="Arai W."/>
            <person name="Tsubouchi T."/>
            <person name="Morono Y."/>
            <person name="Uchiyama I."/>
            <person name="Ito T."/>
            <person name="Fujiyama A."/>
            <person name="Inagaki F."/>
            <person name="Takami H."/>
        </authorList>
    </citation>
    <scope>NUCLEOTIDE SEQUENCE</scope>
    <source>
        <strain evidence="2">Expedition CK06-06</strain>
    </source>
</reference>
<dbReference type="PROSITE" id="PS01096">
    <property type="entry name" value="PPIC_PPIASE_1"/>
    <property type="match status" value="1"/>
</dbReference>
<evidence type="ECO:0000313" key="2">
    <source>
        <dbReference type="EMBL" id="GAG38686.1"/>
    </source>
</evidence>
<dbReference type="SUPFAM" id="SSF109998">
    <property type="entry name" value="Triger factor/SurA peptide-binding domain-like"/>
    <property type="match status" value="1"/>
</dbReference>
<gene>
    <name evidence="2" type="ORF">S01H1_65641</name>
</gene>
<dbReference type="Gene3D" id="3.10.50.40">
    <property type="match status" value="1"/>
</dbReference>
<dbReference type="InterPro" id="IPR027304">
    <property type="entry name" value="Trigger_fact/SurA_dom_sf"/>
</dbReference>
<comment type="caution">
    <text evidence="2">The sequence shown here is derived from an EMBL/GenBank/DDBJ whole genome shotgun (WGS) entry which is preliminary data.</text>
</comment>
<dbReference type="InterPro" id="IPR050245">
    <property type="entry name" value="PrsA_foldase"/>
</dbReference>
<dbReference type="InterPro" id="IPR046357">
    <property type="entry name" value="PPIase_dom_sf"/>
</dbReference>
<dbReference type="AlphaFoldDB" id="X0YPP8"/>
<dbReference type="Pfam" id="PF00639">
    <property type="entry name" value="Rotamase"/>
    <property type="match status" value="1"/>
</dbReference>
<dbReference type="PROSITE" id="PS50198">
    <property type="entry name" value="PPIC_PPIASE_2"/>
    <property type="match status" value="1"/>
</dbReference>
<dbReference type="PANTHER" id="PTHR47245">
    <property type="entry name" value="PEPTIDYLPROLYL ISOMERASE"/>
    <property type="match status" value="1"/>
</dbReference>